<dbReference type="Proteomes" id="UP001187192">
    <property type="component" value="Unassembled WGS sequence"/>
</dbReference>
<evidence type="ECO:0000256" key="1">
    <source>
        <dbReference type="SAM" id="MobiDB-lite"/>
    </source>
</evidence>
<sequence>MGDPRRGWGAGGGGSRERGEERKGKRERGREKGGGRVPSGAVSGGGRGGAAGAVGVGVGKREKGEERERGGSPVAGQLVVGKRERGREREEKREKGEERERGVAGGQPAGGGSLASVAGDGEDLRMISIHGTLSICRRSPFSWRQHKINVLLCRRNHVRIFLVIDRPRGADLVVVHCDFLP</sequence>
<comment type="caution">
    <text evidence="2">The sequence shown here is derived from an EMBL/GenBank/DDBJ whole genome shotgun (WGS) entry which is preliminary data.</text>
</comment>
<reference evidence="2" key="1">
    <citation type="submission" date="2023-07" db="EMBL/GenBank/DDBJ databases">
        <title>draft genome sequence of fig (Ficus carica).</title>
        <authorList>
            <person name="Takahashi T."/>
            <person name="Nishimura K."/>
        </authorList>
    </citation>
    <scope>NUCLEOTIDE SEQUENCE</scope>
</reference>
<keyword evidence="3" id="KW-1185">Reference proteome</keyword>
<feature type="compositionally biased region" description="Basic and acidic residues" evidence="1">
    <location>
        <begin position="59"/>
        <end position="70"/>
    </location>
</feature>
<name>A0AA88DGL1_FICCA</name>
<gene>
    <name evidence="2" type="ORF">TIFTF001_025379</name>
</gene>
<feature type="compositionally biased region" description="Basic and acidic residues" evidence="1">
    <location>
        <begin position="15"/>
        <end position="34"/>
    </location>
</feature>
<organism evidence="2 3">
    <name type="scientific">Ficus carica</name>
    <name type="common">Common fig</name>
    <dbReference type="NCBI Taxonomy" id="3494"/>
    <lineage>
        <taxon>Eukaryota</taxon>
        <taxon>Viridiplantae</taxon>
        <taxon>Streptophyta</taxon>
        <taxon>Embryophyta</taxon>
        <taxon>Tracheophyta</taxon>
        <taxon>Spermatophyta</taxon>
        <taxon>Magnoliopsida</taxon>
        <taxon>eudicotyledons</taxon>
        <taxon>Gunneridae</taxon>
        <taxon>Pentapetalae</taxon>
        <taxon>rosids</taxon>
        <taxon>fabids</taxon>
        <taxon>Rosales</taxon>
        <taxon>Moraceae</taxon>
        <taxon>Ficeae</taxon>
        <taxon>Ficus</taxon>
    </lineage>
</organism>
<dbReference type="AlphaFoldDB" id="A0AA88DGL1"/>
<feature type="compositionally biased region" description="Gly residues" evidence="1">
    <location>
        <begin position="103"/>
        <end position="113"/>
    </location>
</feature>
<evidence type="ECO:0000313" key="3">
    <source>
        <dbReference type="Proteomes" id="UP001187192"/>
    </source>
</evidence>
<feature type="compositionally biased region" description="Gly residues" evidence="1">
    <location>
        <begin position="42"/>
        <end position="58"/>
    </location>
</feature>
<feature type="compositionally biased region" description="Basic and acidic residues" evidence="1">
    <location>
        <begin position="81"/>
        <end position="102"/>
    </location>
</feature>
<protein>
    <submittedName>
        <fullName evidence="2">Uncharacterized protein</fullName>
    </submittedName>
</protein>
<evidence type="ECO:0000313" key="2">
    <source>
        <dbReference type="EMBL" id="GMN56261.1"/>
    </source>
</evidence>
<feature type="region of interest" description="Disordered" evidence="1">
    <location>
        <begin position="1"/>
        <end position="117"/>
    </location>
</feature>
<proteinExistence type="predicted"/>
<dbReference type="EMBL" id="BTGU01000062">
    <property type="protein sequence ID" value="GMN56261.1"/>
    <property type="molecule type" value="Genomic_DNA"/>
</dbReference>
<accession>A0AA88DGL1</accession>